<accession>A0A3N4N350</accession>
<protein>
    <submittedName>
        <fullName evidence="4">Phospholipase</fullName>
    </submittedName>
</protein>
<dbReference type="GO" id="GO:0016787">
    <property type="term" value="F:hydrolase activity"/>
    <property type="evidence" value="ECO:0007669"/>
    <property type="project" value="InterPro"/>
</dbReference>
<sequence length="259" mass="29377">MKYKNLLLLLISLISTTIFSQQKQDYVREYLVEGTDTLKLRVLYPQNFNKEESYPLVVFLHGAGERGNDNEKQLVHGSKLFKDSIQKYPAIVVFPQCKENEYWASVEIDRSTQPLSINFPKEAKPSKPMHLVMRYLDELVKNSYINKNQIYLGGLSMGGMGTYELLSRKPDLFAAAFAICGGGNPELAKSYAKNTAMWVFHGAEDNVVNPQLSVNMVSSLLKYGGKPNFNLYSKANHNSWDAAFAEPELLSWLFSNKKQ</sequence>
<dbReference type="Proteomes" id="UP000270856">
    <property type="component" value="Unassembled WGS sequence"/>
</dbReference>
<evidence type="ECO:0000256" key="1">
    <source>
        <dbReference type="ARBA" id="ARBA00022729"/>
    </source>
</evidence>
<dbReference type="SUPFAM" id="SSF53474">
    <property type="entry name" value="alpha/beta-Hydrolases"/>
    <property type="match status" value="1"/>
</dbReference>
<proteinExistence type="predicted"/>
<evidence type="ECO:0000313" key="5">
    <source>
        <dbReference type="Proteomes" id="UP000270856"/>
    </source>
</evidence>
<dbReference type="Gene3D" id="3.40.50.1820">
    <property type="entry name" value="alpha/beta hydrolase"/>
    <property type="match status" value="1"/>
</dbReference>
<comment type="caution">
    <text evidence="4">The sequence shown here is derived from an EMBL/GenBank/DDBJ whole genome shotgun (WGS) entry which is preliminary data.</text>
</comment>
<dbReference type="InterPro" id="IPR050955">
    <property type="entry name" value="Plant_Biomass_Hydrol_Est"/>
</dbReference>
<feature type="chain" id="PRO_5018312235" evidence="2">
    <location>
        <begin position="21"/>
        <end position="259"/>
    </location>
</feature>
<dbReference type="OrthoDB" id="9764953at2"/>
<evidence type="ECO:0000256" key="2">
    <source>
        <dbReference type="SAM" id="SignalP"/>
    </source>
</evidence>
<feature type="domain" description="Phospholipase/carboxylesterase/thioesterase" evidence="3">
    <location>
        <begin position="51"/>
        <end position="243"/>
    </location>
</feature>
<reference evidence="4 5" key="1">
    <citation type="submission" date="2018-11" db="EMBL/GenBank/DDBJ databases">
        <title>Aureibaculum marinum gen. nov., sp. nov., a member of the family Flavobacteriaceae isolated from the Bohai Sea.</title>
        <authorList>
            <person name="Ji X."/>
        </authorList>
    </citation>
    <scope>NUCLEOTIDE SEQUENCE [LARGE SCALE GENOMIC DNA]</scope>
    <source>
        <strain evidence="4 5">BH-SD17</strain>
    </source>
</reference>
<dbReference type="InterPro" id="IPR029058">
    <property type="entry name" value="AB_hydrolase_fold"/>
</dbReference>
<dbReference type="Pfam" id="PF02230">
    <property type="entry name" value="Abhydrolase_2"/>
    <property type="match status" value="1"/>
</dbReference>
<feature type="signal peptide" evidence="2">
    <location>
        <begin position="1"/>
        <end position="20"/>
    </location>
</feature>
<dbReference type="InterPro" id="IPR003140">
    <property type="entry name" value="PLipase/COase/thioEstase"/>
</dbReference>
<keyword evidence="1 2" id="KW-0732">Signal</keyword>
<evidence type="ECO:0000313" key="4">
    <source>
        <dbReference type="EMBL" id="RPD90694.1"/>
    </source>
</evidence>
<dbReference type="EMBL" id="RPFJ01000098">
    <property type="protein sequence ID" value="RPD90694.1"/>
    <property type="molecule type" value="Genomic_DNA"/>
</dbReference>
<keyword evidence="5" id="KW-1185">Reference proteome</keyword>
<dbReference type="PANTHER" id="PTHR43037:SF1">
    <property type="entry name" value="BLL1128 PROTEIN"/>
    <property type="match status" value="1"/>
</dbReference>
<dbReference type="RefSeq" id="WP_123899244.1">
    <property type="nucleotide sequence ID" value="NZ_RPFJ01000098.1"/>
</dbReference>
<organism evidence="4 5">
    <name type="scientific">Aureibaculum marinum</name>
    <dbReference type="NCBI Taxonomy" id="2487930"/>
    <lineage>
        <taxon>Bacteria</taxon>
        <taxon>Pseudomonadati</taxon>
        <taxon>Bacteroidota</taxon>
        <taxon>Flavobacteriia</taxon>
        <taxon>Flavobacteriales</taxon>
        <taxon>Flavobacteriaceae</taxon>
        <taxon>Aureibaculum</taxon>
    </lineage>
</organism>
<evidence type="ECO:0000259" key="3">
    <source>
        <dbReference type="Pfam" id="PF02230"/>
    </source>
</evidence>
<dbReference type="AlphaFoldDB" id="A0A3N4N350"/>
<gene>
    <name evidence="4" type="ORF">EGM88_15190</name>
</gene>
<name>A0A3N4N350_9FLAO</name>
<dbReference type="PANTHER" id="PTHR43037">
    <property type="entry name" value="UNNAMED PRODUCT-RELATED"/>
    <property type="match status" value="1"/>
</dbReference>